<sequence>MTTATVMTTLSPADHRVTGPRVLRSETAKVWSLRSAKITVGLAMLFLVVFGWIFSGTYDPASTNQGPVDYQDAIGISLVGANFAQLVLGVFGVLIAAGEYGTGLIRSTFMAVPRRLPVLWSKAVVAGVCALVVGTAGAFGAFLIGYGLLPDGVQLPLTAPGVLRCLFGAGMYLGLVAVFGVALGMLLRNVAGGITLLVAGLLLLPELANLLPRSWNTTIAPYLPGRAGGAVMILYPDPQSLSPGAGLAVFAAWVAVTLAAATYRLKRTDA</sequence>
<keyword evidence="1" id="KW-0812">Transmembrane</keyword>
<feature type="transmembrane region" description="Helical" evidence="1">
    <location>
        <begin position="161"/>
        <end position="183"/>
    </location>
</feature>
<dbReference type="OrthoDB" id="3297477at2"/>
<dbReference type="RefSeq" id="WP_161105698.1">
    <property type="nucleotide sequence ID" value="NZ_JBHLYI010000008.1"/>
</dbReference>
<feature type="transmembrane region" description="Helical" evidence="1">
    <location>
        <begin position="119"/>
        <end position="149"/>
    </location>
</feature>
<feature type="transmembrane region" description="Helical" evidence="1">
    <location>
        <begin position="190"/>
        <end position="208"/>
    </location>
</feature>
<gene>
    <name evidence="2" type="ORF">GQ466_26260</name>
</gene>
<evidence type="ECO:0000313" key="2">
    <source>
        <dbReference type="EMBL" id="MXQ67527.1"/>
    </source>
</evidence>
<accession>A0A6I4WBG9</accession>
<dbReference type="EMBL" id="WUTW01000007">
    <property type="protein sequence ID" value="MXQ67527.1"/>
    <property type="molecule type" value="Genomic_DNA"/>
</dbReference>
<keyword evidence="1" id="KW-1133">Transmembrane helix</keyword>
<reference evidence="2 3" key="1">
    <citation type="submission" date="2019-12" db="EMBL/GenBank/DDBJ databases">
        <title>Nocardia macrotermitis sp. nov. and Nocardia aurantia sp. nov., isolated from the gut of the fungus growing-termite Macrotermes natalensis.</title>
        <authorList>
            <person name="Christine B."/>
            <person name="Rene B."/>
        </authorList>
    </citation>
    <scope>NUCLEOTIDE SEQUENCE [LARGE SCALE GENOMIC DNA]</scope>
    <source>
        <strain evidence="2 3">DSM 102126</strain>
    </source>
</reference>
<feature type="transmembrane region" description="Helical" evidence="1">
    <location>
        <begin position="244"/>
        <end position="265"/>
    </location>
</feature>
<dbReference type="AlphaFoldDB" id="A0A6I4WBG9"/>
<proteinExistence type="predicted"/>
<protein>
    <submittedName>
        <fullName evidence="2">ABC transporter permease</fullName>
    </submittedName>
</protein>
<keyword evidence="3" id="KW-1185">Reference proteome</keyword>
<comment type="caution">
    <text evidence="2">The sequence shown here is derived from an EMBL/GenBank/DDBJ whole genome shotgun (WGS) entry which is preliminary data.</text>
</comment>
<dbReference type="Proteomes" id="UP000431901">
    <property type="component" value="Unassembled WGS sequence"/>
</dbReference>
<feature type="transmembrane region" description="Helical" evidence="1">
    <location>
        <begin position="38"/>
        <end position="54"/>
    </location>
</feature>
<feature type="transmembrane region" description="Helical" evidence="1">
    <location>
        <begin position="74"/>
        <end position="98"/>
    </location>
</feature>
<organism evidence="2 3">
    <name type="scientific">Actinomadura rayongensis</name>
    <dbReference type="NCBI Taxonomy" id="1429076"/>
    <lineage>
        <taxon>Bacteria</taxon>
        <taxon>Bacillati</taxon>
        <taxon>Actinomycetota</taxon>
        <taxon>Actinomycetes</taxon>
        <taxon>Streptosporangiales</taxon>
        <taxon>Thermomonosporaceae</taxon>
        <taxon>Actinomadura</taxon>
    </lineage>
</organism>
<evidence type="ECO:0000313" key="3">
    <source>
        <dbReference type="Proteomes" id="UP000431901"/>
    </source>
</evidence>
<name>A0A6I4WBG9_9ACTN</name>
<keyword evidence="1" id="KW-0472">Membrane</keyword>
<evidence type="ECO:0000256" key="1">
    <source>
        <dbReference type="SAM" id="Phobius"/>
    </source>
</evidence>